<dbReference type="EMBL" id="JARK01001387">
    <property type="protein sequence ID" value="EYC11201.1"/>
    <property type="molecule type" value="Genomic_DNA"/>
</dbReference>
<evidence type="ECO:0000256" key="1">
    <source>
        <dbReference type="SAM" id="Phobius"/>
    </source>
</evidence>
<dbReference type="Proteomes" id="UP000024635">
    <property type="component" value="Unassembled WGS sequence"/>
</dbReference>
<dbReference type="OrthoDB" id="5856546at2759"/>
<protein>
    <submittedName>
        <fullName evidence="2">Uncharacterized protein</fullName>
    </submittedName>
</protein>
<organism evidence="2 3">
    <name type="scientific">Ancylostoma ceylanicum</name>
    <dbReference type="NCBI Taxonomy" id="53326"/>
    <lineage>
        <taxon>Eukaryota</taxon>
        <taxon>Metazoa</taxon>
        <taxon>Ecdysozoa</taxon>
        <taxon>Nematoda</taxon>
        <taxon>Chromadorea</taxon>
        <taxon>Rhabditida</taxon>
        <taxon>Rhabditina</taxon>
        <taxon>Rhabditomorpha</taxon>
        <taxon>Strongyloidea</taxon>
        <taxon>Ancylostomatidae</taxon>
        <taxon>Ancylostomatinae</taxon>
        <taxon>Ancylostoma</taxon>
    </lineage>
</organism>
<keyword evidence="3" id="KW-1185">Reference proteome</keyword>
<keyword evidence="1" id="KW-1133">Transmembrane helix</keyword>
<feature type="transmembrane region" description="Helical" evidence="1">
    <location>
        <begin position="95"/>
        <end position="114"/>
    </location>
</feature>
<proteinExistence type="predicted"/>
<keyword evidence="1" id="KW-0472">Membrane</keyword>
<gene>
    <name evidence="2" type="primary">Acey_s0051.g2070</name>
    <name evidence="2" type="ORF">Y032_0051g2070</name>
</gene>
<accession>A0A016U8E1</accession>
<sequence length="145" mass="16490">MSCATSNLQIAQFVVRWVMFGSFPMLSLIAMLVSGPVMAHWPRLVERLFVSPTLLHIFSLFSLFYMFLESLFRSFAFMYSISSADGGGVAPWSDYMLASLYSILLWFFFLNFLVNMQLTEFDCRTAREIAGGIVAERNLPPAENN</sequence>
<comment type="caution">
    <text evidence="2">The sequence shown here is derived from an EMBL/GenBank/DDBJ whole genome shotgun (WGS) entry which is preliminary data.</text>
</comment>
<reference evidence="3" key="1">
    <citation type="journal article" date="2015" name="Nat. Genet.">
        <title>The genome and transcriptome of the zoonotic hookworm Ancylostoma ceylanicum identify infection-specific gene families.</title>
        <authorList>
            <person name="Schwarz E.M."/>
            <person name="Hu Y."/>
            <person name="Antoshechkin I."/>
            <person name="Miller M.M."/>
            <person name="Sternberg P.W."/>
            <person name="Aroian R.V."/>
        </authorList>
    </citation>
    <scope>NUCLEOTIDE SEQUENCE</scope>
    <source>
        <strain evidence="3">HY135</strain>
    </source>
</reference>
<name>A0A016U8E1_9BILA</name>
<feature type="transmembrane region" description="Helical" evidence="1">
    <location>
        <begin position="48"/>
        <end position="68"/>
    </location>
</feature>
<evidence type="ECO:0000313" key="2">
    <source>
        <dbReference type="EMBL" id="EYC11201.1"/>
    </source>
</evidence>
<evidence type="ECO:0000313" key="3">
    <source>
        <dbReference type="Proteomes" id="UP000024635"/>
    </source>
</evidence>
<dbReference type="AlphaFoldDB" id="A0A016U8E1"/>
<keyword evidence="1" id="KW-0812">Transmembrane</keyword>
<feature type="transmembrane region" description="Helical" evidence="1">
    <location>
        <begin position="17"/>
        <end position="41"/>
    </location>
</feature>